<evidence type="ECO:0000256" key="2">
    <source>
        <dbReference type="ARBA" id="ARBA00009368"/>
    </source>
</evidence>
<protein>
    <recommendedName>
        <fullName evidence="7">TAFII55 protein conserved region domain-containing protein</fullName>
    </recommendedName>
</protein>
<reference evidence="8" key="1">
    <citation type="submission" date="2020-06" db="EMBL/GenBank/DDBJ databases">
        <title>Genomes of multiple members of Pneumocystis genus reveal paths to human pathogen Pneumocystis jirovecii.</title>
        <authorList>
            <person name="Cisse O.H."/>
            <person name="Ma L."/>
            <person name="Dekker J."/>
            <person name="Khil P."/>
            <person name="Jo J."/>
            <person name="Brenchley J."/>
            <person name="Blair R."/>
            <person name="Pahar B."/>
            <person name="Chabe M."/>
            <person name="Van Rompay K.A."/>
            <person name="Keesler R."/>
            <person name="Sukura A."/>
            <person name="Hirsch V."/>
            <person name="Kutty G."/>
            <person name="Liu Y."/>
            <person name="Peng L."/>
            <person name="Chen J."/>
            <person name="Song J."/>
            <person name="Weissenbacher-Lang C."/>
            <person name="Xu J."/>
            <person name="Upham N.S."/>
            <person name="Stajich J.E."/>
            <person name="Cuomo C.A."/>
            <person name="Cushion M.T."/>
            <person name="Kovacs J.A."/>
        </authorList>
    </citation>
    <scope>NUCLEOTIDE SEQUENCE</scope>
    <source>
        <strain evidence="8">2A</strain>
    </source>
</reference>
<dbReference type="Proteomes" id="UP000663699">
    <property type="component" value="Chromosome 2"/>
</dbReference>
<dbReference type="SMART" id="SM01370">
    <property type="entry name" value="TAFII55_N"/>
    <property type="match status" value="1"/>
</dbReference>
<proteinExistence type="inferred from homology"/>
<dbReference type="CDD" id="cd08047">
    <property type="entry name" value="TAF7"/>
    <property type="match status" value="1"/>
</dbReference>
<feature type="compositionally biased region" description="Acidic residues" evidence="6">
    <location>
        <begin position="301"/>
        <end position="320"/>
    </location>
</feature>
<feature type="domain" description="TAFII55 protein conserved region" evidence="7">
    <location>
        <begin position="62"/>
        <end position="216"/>
    </location>
</feature>
<evidence type="ECO:0000256" key="5">
    <source>
        <dbReference type="ARBA" id="ARBA00023242"/>
    </source>
</evidence>
<keyword evidence="5" id="KW-0539">Nucleus</keyword>
<dbReference type="InterPro" id="IPR006751">
    <property type="entry name" value="TAFII55_prot_cons_reg"/>
</dbReference>
<keyword evidence="9" id="KW-1185">Reference proteome</keyword>
<organism evidence="8 9">
    <name type="scientific">Pneumocystis wakefieldiae</name>
    <dbReference type="NCBI Taxonomy" id="38082"/>
    <lineage>
        <taxon>Eukaryota</taxon>
        <taxon>Fungi</taxon>
        <taxon>Dikarya</taxon>
        <taxon>Ascomycota</taxon>
        <taxon>Taphrinomycotina</taxon>
        <taxon>Pneumocystomycetes</taxon>
        <taxon>Pneumocystaceae</taxon>
        <taxon>Pneumocystis</taxon>
    </lineage>
</organism>
<dbReference type="Pfam" id="PF04658">
    <property type="entry name" value="TAFII55_N"/>
    <property type="match status" value="1"/>
</dbReference>
<dbReference type="EMBL" id="CP054533">
    <property type="protein sequence ID" value="QSL64402.1"/>
    <property type="molecule type" value="Genomic_DNA"/>
</dbReference>
<name>A0A899FWI6_9ASCO</name>
<sequence length="384" mass="44351">MLKIRVKLGGDPEKKSIHPKLKAKVSGQGPLNTGTKIRLRAYREPGLGYDSEASDREDDPYIEHQFILRMCHGEDLEYLRKAVEEKTIGNGADFYIKFKGERDNRRAIVVVNNHMYSAKMADLPCIIESSKTFDRKTIYKVADICQILLVENRIEDEETITANPIKHSEYIYPHGLTPPLRWVRKRRFRKRLSHKTIEMIEAEVARLLSLDAMAEVSSYDVIPVSLLSRESSFASENESFDTSKNSYKKEYYENVDTMDIESEHYDDADEDYLADQLEQAMMELDNREASQTPAFTKETETPQDDSGNDDNEDSSEEIDEETRWAEDHQRLLDDEIAELNATIAANLEKLKATTNPILQKRFEDIIRKLKSELDLKQSQNDKKI</sequence>
<evidence type="ECO:0000256" key="3">
    <source>
        <dbReference type="ARBA" id="ARBA00023015"/>
    </source>
</evidence>
<dbReference type="GO" id="GO:0016251">
    <property type="term" value="F:RNA polymerase II general transcription initiation factor activity"/>
    <property type="evidence" value="ECO:0007669"/>
    <property type="project" value="TreeGrafter"/>
</dbReference>
<keyword evidence="3" id="KW-0805">Transcription regulation</keyword>
<accession>A0A899FWI6</accession>
<gene>
    <name evidence="8" type="ORF">MERGE_001703</name>
</gene>
<feature type="region of interest" description="Disordered" evidence="6">
    <location>
        <begin position="290"/>
        <end position="325"/>
    </location>
</feature>
<dbReference type="PANTHER" id="PTHR12228">
    <property type="entry name" value="TRANSCRIPTION INITIATION FACTOR TFIID 55 KD SUBUNIT-RELATED"/>
    <property type="match status" value="1"/>
</dbReference>
<evidence type="ECO:0000256" key="4">
    <source>
        <dbReference type="ARBA" id="ARBA00023163"/>
    </source>
</evidence>
<feature type="region of interest" description="Disordered" evidence="6">
    <location>
        <begin position="8"/>
        <end position="29"/>
    </location>
</feature>
<comment type="subcellular location">
    <subcellularLocation>
        <location evidence="1">Nucleus</location>
    </subcellularLocation>
</comment>
<evidence type="ECO:0000313" key="8">
    <source>
        <dbReference type="EMBL" id="QSL64402.1"/>
    </source>
</evidence>
<dbReference type="OrthoDB" id="153872at2759"/>
<dbReference type="AlphaFoldDB" id="A0A899FWI6"/>
<evidence type="ECO:0000256" key="6">
    <source>
        <dbReference type="SAM" id="MobiDB-lite"/>
    </source>
</evidence>
<comment type="similarity">
    <text evidence="2">Belongs to the TAF7 family.</text>
</comment>
<keyword evidence="4" id="KW-0804">Transcription</keyword>
<evidence type="ECO:0000256" key="1">
    <source>
        <dbReference type="ARBA" id="ARBA00004123"/>
    </source>
</evidence>
<dbReference type="PANTHER" id="PTHR12228:SF0">
    <property type="entry name" value="TATA-BOX BINDING PROTEIN ASSOCIATED FACTOR 7"/>
    <property type="match status" value="1"/>
</dbReference>
<dbReference type="GO" id="GO:0051123">
    <property type="term" value="P:RNA polymerase II preinitiation complex assembly"/>
    <property type="evidence" value="ECO:0007669"/>
    <property type="project" value="TreeGrafter"/>
</dbReference>
<dbReference type="GO" id="GO:0005669">
    <property type="term" value="C:transcription factor TFIID complex"/>
    <property type="evidence" value="ECO:0007669"/>
    <property type="project" value="InterPro"/>
</dbReference>
<evidence type="ECO:0000313" key="9">
    <source>
        <dbReference type="Proteomes" id="UP000663699"/>
    </source>
</evidence>
<dbReference type="InterPro" id="IPR037817">
    <property type="entry name" value="TAF7"/>
</dbReference>
<evidence type="ECO:0000259" key="7">
    <source>
        <dbReference type="SMART" id="SM01370"/>
    </source>
</evidence>